<keyword evidence="6 15" id="KW-0436">Ligase</keyword>
<comment type="subcellular location">
    <subcellularLocation>
        <location evidence="2 15">Cytoplasm</location>
    </subcellularLocation>
</comment>
<keyword evidence="7 15" id="KW-0479">Metal-binding</keyword>
<evidence type="ECO:0000256" key="5">
    <source>
        <dbReference type="ARBA" id="ARBA00022490"/>
    </source>
</evidence>
<dbReference type="GO" id="GO:0005524">
    <property type="term" value="F:ATP binding"/>
    <property type="evidence" value="ECO:0007669"/>
    <property type="project" value="UniProtKB-UniRule"/>
</dbReference>
<evidence type="ECO:0000256" key="7">
    <source>
        <dbReference type="ARBA" id="ARBA00022723"/>
    </source>
</evidence>
<evidence type="ECO:0000256" key="8">
    <source>
        <dbReference type="ARBA" id="ARBA00022741"/>
    </source>
</evidence>
<dbReference type="CDD" id="cd01038">
    <property type="entry name" value="Endonuclease_DUF559"/>
    <property type="match status" value="1"/>
</dbReference>
<evidence type="ECO:0000313" key="21">
    <source>
        <dbReference type="Proteomes" id="UP000557307"/>
    </source>
</evidence>
<dbReference type="FunFam" id="3.40.50.620:FF:000063">
    <property type="entry name" value="Isoleucine--tRNA ligase"/>
    <property type="match status" value="1"/>
</dbReference>
<evidence type="ECO:0000256" key="9">
    <source>
        <dbReference type="ARBA" id="ARBA00022833"/>
    </source>
</evidence>
<evidence type="ECO:0000256" key="12">
    <source>
        <dbReference type="ARBA" id="ARBA00023146"/>
    </source>
</evidence>
<comment type="similarity">
    <text evidence="3 15">Belongs to the class-I aminoacyl-tRNA synthetase family. IleS type 2 subfamily.</text>
</comment>
<dbReference type="CDD" id="cd07961">
    <property type="entry name" value="Anticodon_Ia_Ile_ABEc"/>
    <property type="match status" value="1"/>
</dbReference>
<dbReference type="EC" id="6.1.1.5" evidence="15"/>
<feature type="binding site" evidence="15">
    <location>
        <position position="841"/>
    </location>
    <ligand>
        <name>ATP</name>
        <dbReference type="ChEBI" id="CHEBI:30616"/>
    </ligand>
</feature>
<dbReference type="PRINTS" id="PR00984">
    <property type="entry name" value="TRNASYNTHILE"/>
</dbReference>
<evidence type="ECO:0000256" key="2">
    <source>
        <dbReference type="ARBA" id="ARBA00004496"/>
    </source>
</evidence>
<evidence type="ECO:0000256" key="11">
    <source>
        <dbReference type="ARBA" id="ARBA00022917"/>
    </source>
</evidence>
<evidence type="ECO:0000256" key="4">
    <source>
        <dbReference type="ARBA" id="ARBA00011245"/>
    </source>
</evidence>
<evidence type="ECO:0000256" key="10">
    <source>
        <dbReference type="ARBA" id="ARBA00022840"/>
    </source>
</evidence>
<dbReference type="GO" id="GO:0002161">
    <property type="term" value="F:aminoacyl-tRNA deacylase activity"/>
    <property type="evidence" value="ECO:0007669"/>
    <property type="project" value="InterPro"/>
</dbReference>
<keyword evidence="21" id="KW-1185">Reference proteome</keyword>
<comment type="cofactor">
    <cofactor evidence="1 15">
        <name>Zn(2+)</name>
        <dbReference type="ChEBI" id="CHEBI:29105"/>
    </cofactor>
</comment>
<dbReference type="GO" id="GO:0005737">
    <property type="term" value="C:cytoplasm"/>
    <property type="evidence" value="ECO:0007669"/>
    <property type="project" value="UniProtKB-SubCell"/>
</dbReference>
<proteinExistence type="inferred from homology"/>
<feature type="domain" description="Aminoacyl-tRNA synthetase class Ia" evidence="17">
    <location>
        <begin position="18"/>
        <end position="543"/>
    </location>
</feature>
<dbReference type="SUPFAM" id="SSF52980">
    <property type="entry name" value="Restriction endonuclease-like"/>
    <property type="match status" value="1"/>
</dbReference>
<dbReference type="PANTHER" id="PTHR42780">
    <property type="entry name" value="SOLEUCYL-TRNA SYNTHETASE"/>
    <property type="match status" value="1"/>
</dbReference>
<dbReference type="Gene3D" id="3.90.740.10">
    <property type="entry name" value="Valyl/Leucyl/Isoleucyl-tRNA synthetase, editing domain"/>
    <property type="match status" value="1"/>
</dbReference>
<sequence>MSYQEYKNLNYAQVADEVLRFWKENQIFEASVDTREGAPTFTFYEGPPSANGTPGIHHVMARTIKDIFCRYKTLQGFQVKRKGGWDTHGLPVELQVEKELGITKEDIGKTISVEEYNARCRATVMKFTDQWNDLTEKMGYWVDLEDPYITYENKYIESLWNLLKKLYDKGLLYKGYTIQPYSPAAGTGLSSHELNMPGTYRDVKDTTIVAMFRVKNPGTYSVFENLPLPQVHILAWTTTPWTLPANSALTVGAHISYVVVKTFNPYTHEPVQVVLAKDLVGKYFSEKGRDGDFENYETSDKKVLPWTIVKECKGQELAGVEYEQLLPYVTPEQPAFRVILGDFVTTEDGTGVVHTSPTFGADDFRVAQANGIPAIMVRDETGKEVPIVDRRGRFVQEIGEFGGRFVKPEYYTAEEQADPDFRPTDVLIAIKLKEEGKAFRVEKYEHTYPHCWRTDKPVLYYPLDSWFIRTTAVKDKLVALNKTINWQPASTGTGRFGNWLENLVDWNLSRSRYWGTPLPIWRSEAGEEICIGSLEELSQEIEKAMEAGLMEENPLKPHPRPLSGGEGGSLETSTSGGEGSVEQYVFSADKKKWFNALKDFARENRKNQTEAEGVLWEVVRNSKLGIKFRRQHAIGEFIADFVSIPARLVVEVDGEIHSLPDYKEYDQVRTEYLEALGYQVIRFSNEEVLDNLDQVIVQIKKAVEENTSSLEPIGSKEEKKAPSPREKGLGDEASFDLHRPYVDRIVLVSATGQPMYREPDLIDVWFDSGAMPYAQWHYPFENQDIFNESYPADFISEGVDQTRGWFFTLHAIAGMLFDSVAFKNVVSTGLVLDKNGNKMSKRLGNAIDPFETLAKYGPDATRWYMITNAEPWDNLKFNLEGIPEAQRKFFGTLFNTYNFFALYANLDGYAAAEKVPTEHLTELDRWILSRLNTLIKEVGEQFDDYNPTKAGRLVTDFVCDHLSNWYVRLNRRRFWTPSTVAGEKVLTDDKRAAYQTLHHCLVTVSQLMSPIAPFFADWLYRNLTSPDEAPEGTLAASVHLTNWPVEEYAMIDSDLEEAMQLAQNISSLVHSLRKGHKIKVRQPLSKVLIPVLSEKTRRHIEQVVPIILTEVNLKTVEFVDDDSGILKKKIKPNFKALGPKFGPRMKEVAAAISTMTETDIKALESTGEFKLPTGQDGIWITPQDVEIIAEDVPGWLVASEGGLTVALDVTITDELRKEGIARDFVNRIQNLRKDSGFSVSDKIQITLQNNDNLLAEAVLTNQDYICQEVQAVSLDLVADLNGQAAEIEMDEFTLRVKVEVV</sequence>
<dbReference type="GO" id="GO:0006428">
    <property type="term" value="P:isoleucyl-tRNA aminoacylation"/>
    <property type="evidence" value="ECO:0007669"/>
    <property type="project" value="UniProtKB-UniRule"/>
</dbReference>
<feature type="domain" description="Methionyl/Valyl/Leucyl/Isoleucyl-tRNA synthetase anticodon-binding" evidence="19">
    <location>
        <begin position="924"/>
        <end position="1087"/>
    </location>
</feature>
<keyword evidence="12 15" id="KW-0030">Aminoacyl-tRNA synthetase</keyword>
<dbReference type="InterPro" id="IPR002301">
    <property type="entry name" value="Ile-tRNA-ligase"/>
</dbReference>
<dbReference type="InterPro" id="IPR009008">
    <property type="entry name" value="Val/Leu/Ile-tRNA-synth_edit"/>
</dbReference>
<evidence type="ECO:0000256" key="16">
    <source>
        <dbReference type="SAM" id="MobiDB-lite"/>
    </source>
</evidence>
<dbReference type="Pfam" id="PF00133">
    <property type="entry name" value="tRNA-synt_1"/>
    <property type="match status" value="2"/>
</dbReference>
<evidence type="ECO:0000256" key="1">
    <source>
        <dbReference type="ARBA" id="ARBA00001947"/>
    </source>
</evidence>
<evidence type="ECO:0000256" key="3">
    <source>
        <dbReference type="ARBA" id="ARBA00007078"/>
    </source>
</evidence>
<evidence type="ECO:0000256" key="13">
    <source>
        <dbReference type="ARBA" id="ARBA00025217"/>
    </source>
</evidence>
<dbReference type="SUPFAM" id="SSF47323">
    <property type="entry name" value="Anticodon-binding domain of a subclass of class I aminoacyl-tRNA synthetases"/>
    <property type="match status" value="2"/>
</dbReference>
<dbReference type="InterPro" id="IPR013155">
    <property type="entry name" value="M/V/L/I-tRNA-synth_anticd-bd"/>
</dbReference>
<dbReference type="GO" id="GO:0004822">
    <property type="term" value="F:isoleucine-tRNA ligase activity"/>
    <property type="evidence" value="ECO:0007669"/>
    <property type="project" value="UniProtKB-UniRule"/>
</dbReference>
<dbReference type="PANTHER" id="PTHR42780:SF1">
    <property type="entry name" value="ISOLEUCINE--TRNA LIGASE, CYTOPLASMIC"/>
    <property type="match status" value="1"/>
</dbReference>
<dbReference type="RefSeq" id="WP_184174235.1">
    <property type="nucleotide sequence ID" value="NZ_JACHGF010000003.1"/>
</dbReference>
<dbReference type="GO" id="GO:0000049">
    <property type="term" value="F:tRNA binding"/>
    <property type="evidence" value="ECO:0007669"/>
    <property type="project" value="InterPro"/>
</dbReference>
<dbReference type="InterPro" id="IPR014729">
    <property type="entry name" value="Rossmann-like_a/b/a_fold"/>
</dbReference>
<dbReference type="Pfam" id="PF08264">
    <property type="entry name" value="Anticodon_1"/>
    <property type="match status" value="1"/>
</dbReference>
<dbReference type="InterPro" id="IPR009080">
    <property type="entry name" value="tRNAsynth_Ia_anticodon-bd"/>
</dbReference>
<comment type="function">
    <text evidence="13 15">Catalyzes the attachment of isoleucine to tRNA(Ile). As IleRS can inadvertently accommodate and process structurally similar amino acids such as valine, to avoid such errors it has two additional distinct tRNA(Ile)-dependent editing activities. One activity is designated as 'pretransfer' editing and involves the hydrolysis of activated Val-AMP. The other activity is designated 'posttransfer' editing and involves deacylation of mischarged Val-tRNA(Ile).</text>
</comment>
<dbReference type="Pfam" id="PF19302">
    <property type="entry name" value="DUF5915"/>
    <property type="match status" value="1"/>
</dbReference>
<keyword evidence="11 15" id="KW-0648">Protein biosynthesis</keyword>
<feature type="domain" description="Aminoacyl-tRNA synthetase class Ia" evidence="17">
    <location>
        <begin position="739"/>
        <end position="875"/>
    </location>
</feature>
<evidence type="ECO:0000256" key="14">
    <source>
        <dbReference type="ARBA" id="ARBA00048359"/>
    </source>
</evidence>
<dbReference type="InterPro" id="IPR047216">
    <property type="entry name" value="Endonuclease_DUF559_bact"/>
</dbReference>
<evidence type="ECO:0000259" key="18">
    <source>
        <dbReference type="Pfam" id="PF04480"/>
    </source>
</evidence>
<comment type="caution">
    <text evidence="20">The sequence shown here is derived from an EMBL/GenBank/DDBJ whole genome shotgun (WGS) entry which is preliminary data.</text>
</comment>
<evidence type="ECO:0000313" key="20">
    <source>
        <dbReference type="EMBL" id="MBB5284285.1"/>
    </source>
</evidence>
<dbReference type="InterPro" id="IPR007569">
    <property type="entry name" value="DUF559"/>
</dbReference>
<comment type="domain">
    <text evidence="15">IleRS has two distinct active sites: one for aminoacylation and one for editing. The misactivated valine is translocated from the active site to the editing site, which sterically excludes the correctly activated isoleucine. The single editing site contains two valyl binding pockets, one specific for each substrate (Val-AMP or Val-tRNA(Ile)).</text>
</comment>
<name>A0A840TMX0_9BACT</name>
<evidence type="ECO:0000256" key="6">
    <source>
        <dbReference type="ARBA" id="ARBA00022598"/>
    </source>
</evidence>
<dbReference type="HAMAP" id="MF_02003">
    <property type="entry name" value="Ile_tRNA_synth_type2"/>
    <property type="match status" value="1"/>
</dbReference>
<dbReference type="SUPFAM" id="SSF50677">
    <property type="entry name" value="ValRS/IleRS/LeuRS editing domain"/>
    <property type="match status" value="1"/>
</dbReference>
<dbReference type="InterPro" id="IPR011335">
    <property type="entry name" value="Restrct_endonuc-II-like"/>
</dbReference>
<feature type="domain" description="DUF559" evidence="18">
    <location>
        <begin position="597"/>
        <end position="703"/>
    </location>
</feature>
<keyword evidence="10 15" id="KW-0067">ATP-binding</keyword>
<feature type="region of interest" description="Disordered" evidence="16">
    <location>
        <begin position="708"/>
        <end position="732"/>
    </location>
</feature>
<evidence type="ECO:0000259" key="19">
    <source>
        <dbReference type="Pfam" id="PF08264"/>
    </source>
</evidence>
<feature type="compositionally biased region" description="Basic and acidic residues" evidence="16">
    <location>
        <begin position="714"/>
        <end position="732"/>
    </location>
</feature>
<evidence type="ECO:0000259" key="17">
    <source>
        <dbReference type="Pfam" id="PF00133"/>
    </source>
</evidence>
<dbReference type="Gene3D" id="1.10.730.10">
    <property type="entry name" value="Isoleucyl-tRNA Synthetase, Domain 1"/>
    <property type="match status" value="1"/>
</dbReference>
<comment type="catalytic activity">
    <reaction evidence="14 15">
        <text>tRNA(Ile) + L-isoleucine + ATP = L-isoleucyl-tRNA(Ile) + AMP + diphosphate</text>
        <dbReference type="Rhea" id="RHEA:11060"/>
        <dbReference type="Rhea" id="RHEA-COMP:9666"/>
        <dbReference type="Rhea" id="RHEA-COMP:9695"/>
        <dbReference type="ChEBI" id="CHEBI:30616"/>
        <dbReference type="ChEBI" id="CHEBI:33019"/>
        <dbReference type="ChEBI" id="CHEBI:58045"/>
        <dbReference type="ChEBI" id="CHEBI:78442"/>
        <dbReference type="ChEBI" id="CHEBI:78528"/>
        <dbReference type="ChEBI" id="CHEBI:456215"/>
        <dbReference type="EC" id="6.1.1.5"/>
    </reaction>
</comment>
<dbReference type="GO" id="GO:0008270">
    <property type="term" value="F:zinc ion binding"/>
    <property type="evidence" value="ECO:0007669"/>
    <property type="project" value="UniProtKB-UniRule"/>
</dbReference>
<dbReference type="Gene3D" id="3.40.50.620">
    <property type="entry name" value="HUPs"/>
    <property type="match status" value="3"/>
</dbReference>
<organism evidence="20 21">
    <name type="scientific">Rhabdobacter roseus</name>
    <dbReference type="NCBI Taxonomy" id="1655419"/>
    <lineage>
        <taxon>Bacteria</taxon>
        <taxon>Pseudomonadati</taxon>
        <taxon>Bacteroidota</taxon>
        <taxon>Cytophagia</taxon>
        <taxon>Cytophagales</taxon>
        <taxon>Cytophagaceae</taxon>
        <taxon>Rhabdobacter</taxon>
    </lineage>
</organism>
<dbReference type="EMBL" id="JACHGF010000003">
    <property type="protein sequence ID" value="MBB5284285.1"/>
    <property type="molecule type" value="Genomic_DNA"/>
</dbReference>
<gene>
    <name evidence="15" type="primary">ileS</name>
    <name evidence="20" type="ORF">HNQ92_002428</name>
</gene>
<dbReference type="InterPro" id="IPR002300">
    <property type="entry name" value="aa-tRNA-synth_Ia"/>
</dbReference>
<dbReference type="InterPro" id="IPR023586">
    <property type="entry name" value="Ile-tRNA-ligase_type2"/>
</dbReference>
<dbReference type="Proteomes" id="UP000557307">
    <property type="component" value="Unassembled WGS sequence"/>
</dbReference>
<keyword evidence="9 15" id="KW-0862">Zinc</keyword>
<evidence type="ECO:0000256" key="15">
    <source>
        <dbReference type="HAMAP-Rule" id="MF_02003"/>
    </source>
</evidence>
<reference evidence="20 21" key="1">
    <citation type="submission" date="2020-08" db="EMBL/GenBank/DDBJ databases">
        <title>Genomic Encyclopedia of Type Strains, Phase IV (KMG-IV): sequencing the most valuable type-strain genomes for metagenomic binning, comparative biology and taxonomic classification.</title>
        <authorList>
            <person name="Goeker M."/>
        </authorList>
    </citation>
    <scope>NUCLEOTIDE SEQUENCE [LARGE SCALE GENOMIC DNA]</scope>
    <source>
        <strain evidence="20 21">DSM 105074</strain>
    </source>
</reference>
<feature type="short sequence motif" description="'HIGH' region" evidence="15">
    <location>
        <begin position="48"/>
        <end position="58"/>
    </location>
</feature>
<feature type="region of interest" description="Disordered" evidence="16">
    <location>
        <begin position="551"/>
        <end position="578"/>
    </location>
</feature>
<accession>A0A840TMX0</accession>
<dbReference type="InterPro" id="IPR033709">
    <property type="entry name" value="Anticodon_Ile_ABEc"/>
</dbReference>
<keyword evidence="8 15" id="KW-0547">Nucleotide-binding</keyword>
<feature type="short sequence motif" description="'KMSKS' region" evidence="15">
    <location>
        <begin position="838"/>
        <end position="842"/>
    </location>
</feature>
<dbReference type="SUPFAM" id="SSF52374">
    <property type="entry name" value="Nucleotidylyl transferase"/>
    <property type="match status" value="1"/>
</dbReference>
<protein>
    <recommendedName>
        <fullName evidence="15">Isoleucine--tRNA ligase</fullName>
        <ecNumber evidence="15">6.1.1.5</ecNumber>
    </recommendedName>
    <alternativeName>
        <fullName evidence="15">Isoleucyl-tRNA synthetase</fullName>
        <shortName evidence="15">IleRS</shortName>
    </alternativeName>
</protein>
<keyword evidence="5 15" id="KW-0963">Cytoplasm</keyword>
<comment type="subunit">
    <text evidence="4 15">Monomer.</text>
</comment>
<dbReference type="Pfam" id="PF04480">
    <property type="entry name" value="DUF559"/>
    <property type="match status" value="1"/>
</dbReference>